<name>A0A7J3X987_THEPE</name>
<dbReference type="AlphaFoldDB" id="A0A7J3X987"/>
<reference evidence="1" key="1">
    <citation type="journal article" date="2020" name="mSystems">
        <title>Genome- and Community-Level Interaction Insights into Carbon Utilization and Element Cycling Functions of Hydrothermarchaeota in Hydrothermal Sediment.</title>
        <authorList>
            <person name="Zhou Z."/>
            <person name="Liu Y."/>
            <person name="Xu W."/>
            <person name="Pan J."/>
            <person name="Luo Z.H."/>
            <person name="Li M."/>
        </authorList>
    </citation>
    <scope>NUCLEOTIDE SEQUENCE [LARGE SCALE GENOMIC DNA]</scope>
    <source>
        <strain evidence="1">SpSt-1125</strain>
    </source>
</reference>
<protein>
    <submittedName>
        <fullName evidence="1">Uncharacterized protein</fullName>
    </submittedName>
</protein>
<accession>A0A7J3X987</accession>
<proteinExistence type="predicted"/>
<gene>
    <name evidence="1" type="ORF">ENM88_08430</name>
</gene>
<evidence type="ECO:0000313" key="1">
    <source>
        <dbReference type="EMBL" id="HHP05749.1"/>
    </source>
</evidence>
<organism evidence="1">
    <name type="scientific">Thermofilum pendens</name>
    <dbReference type="NCBI Taxonomy" id="2269"/>
    <lineage>
        <taxon>Archaea</taxon>
        <taxon>Thermoproteota</taxon>
        <taxon>Thermoprotei</taxon>
        <taxon>Thermofilales</taxon>
        <taxon>Thermofilaceae</taxon>
        <taxon>Thermofilum</taxon>
    </lineage>
</organism>
<sequence length="66" mass="7574">MPVRQYKEIELLVALAKLAARERKTLSDLIFEAVYEYLENRDALPPQHSITPGRLVHASARQKTQV</sequence>
<comment type="caution">
    <text evidence="1">The sequence shown here is derived from an EMBL/GenBank/DDBJ whole genome shotgun (WGS) entry which is preliminary data.</text>
</comment>
<dbReference type="EMBL" id="DRZM01000232">
    <property type="protein sequence ID" value="HHP05749.1"/>
    <property type="molecule type" value="Genomic_DNA"/>
</dbReference>